<evidence type="ECO:0000313" key="10">
    <source>
        <dbReference type="EMBL" id="ASQ31255.1"/>
    </source>
</evidence>
<keyword evidence="1 9" id="KW-0963">Cytoplasm</keyword>
<comment type="caution">
    <text evidence="9">Lacks conserved residue(s) required for the propagation of feature annotation.</text>
</comment>
<evidence type="ECO:0000256" key="1">
    <source>
        <dbReference type="ARBA" id="ARBA00022490"/>
    </source>
</evidence>
<dbReference type="PIRSF" id="PIRSF006755">
    <property type="entry name" value="DTB_synth"/>
    <property type="match status" value="1"/>
</dbReference>
<protein>
    <recommendedName>
        <fullName evidence="9">ATP-dependent dethiobiotin synthetase BioD</fullName>
        <ecNumber evidence="9">6.3.3.3</ecNumber>
    </recommendedName>
    <alternativeName>
        <fullName evidence="9">DTB synthetase</fullName>
        <shortName evidence="9">DTBS</shortName>
    </alternativeName>
    <alternativeName>
        <fullName evidence="9">Dethiobiotin synthase</fullName>
    </alternativeName>
</protein>
<feature type="binding site" evidence="9">
    <location>
        <position position="15"/>
    </location>
    <ligand>
        <name>Mg(2+)</name>
        <dbReference type="ChEBI" id="CHEBI:18420"/>
    </ligand>
</feature>
<dbReference type="GO" id="GO:0005524">
    <property type="term" value="F:ATP binding"/>
    <property type="evidence" value="ECO:0007669"/>
    <property type="project" value="UniProtKB-UniRule"/>
</dbReference>
<evidence type="ECO:0000256" key="6">
    <source>
        <dbReference type="ARBA" id="ARBA00022840"/>
    </source>
</evidence>
<evidence type="ECO:0000256" key="8">
    <source>
        <dbReference type="ARBA" id="ARBA00047386"/>
    </source>
</evidence>
<feature type="active site" evidence="9">
    <location>
        <position position="31"/>
    </location>
</feature>
<evidence type="ECO:0000256" key="7">
    <source>
        <dbReference type="ARBA" id="ARBA00022842"/>
    </source>
</evidence>
<evidence type="ECO:0000256" key="5">
    <source>
        <dbReference type="ARBA" id="ARBA00022756"/>
    </source>
</evidence>
<dbReference type="RefSeq" id="WP_094324394.1">
    <property type="nucleotide sequence ID" value="NZ_CP022347.1"/>
</dbReference>
<dbReference type="InterPro" id="IPR027417">
    <property type="entry name" value="P-loop_NTPase"/>
</dbReference>
<dbReference type="GO" id="GO:0005829">
    <property type="term" value="C:cytosol"/>
    <property type="evidence" value="ECO:0007669"/>
    <property type="project" value="TreeGrafter"/>
</dbReference>
<keyword evidence="2 9" id="KW-0436">Ligase</keyword>
<dbReference type="UniPathway" id="UPA00078">
    <property type="reaction ID" value="UER00161"/>
</dbReference>
<comment type="subcellular location">
    <subcellularLocation>
        <location evidence="9">Cytoplasm</location>
    </subcellularLocation>
</comment>
<dbReference type="KEGG" id="cavi:CAV_1657"/>
<evidence type="ECO:0000313" key="11">
    <source>
        <dbReference type="Proteomes" id="UP000201169"/>
    </source>
</evidence>
<gene>
    <name evidence="9 10" type="primary">bioD</name>
    <name evidence="10" type="ORF">CAV_1657</name>
</gene>
<feature type="binding site" evidence="9">
    <location>
        <begin position="11"/>
        <end position="16"/>
    </location>
    <ligand>
        <name>ATP</name>
        <dbReference type="ChEBI" id="CHEBI:30616"/>
    </ligand>
</feature>
<dbReference type="Pfam" id="PF13500">
    <property type="entry name" value="AAA_26"/>
    <property type="match status" value="1"/>
</dbReference>
<reference evidence="10 11" key="1">
    <citation type="submission" date="2017-07" db="EMBL/GenBank/DDBJ databases">
        <title>Analysis of two Campylobacter avium genomes and identification of a novel hippuricase gene.</title>
        <authorList>
            <person name="Miller W.G."/>
            <person name="Chapman M.H."/>
            <person name="Yee E."/>
            <person name="Revez J."/>
            <person name="Bono J.L."/>
            <person name="Rossi M."/>
        </authorList>
    </citation>
    <scope>NUCLEOTIDE SEQUENCE [LARGE SCALE GENOMIC DNA]</scope>
    <source>
        <strain evidence="10 11">LMG 24591</strain>
    </source>
</reference>
<proteinExistence type="inferred from homology"/>
<comment type="cofactor">
    <cofactor evidence="9">
        <name>Mg(2+)</name>
        <dbReference type="ChEBI" id="CHEBI:18420"/>
    </cofactor>
</comment>
<keyword evidence="7 9" id="KW-0460">Magnesium</keyword>
<dbReference type="OrthoDB" id="9802097at2"/>
<feature type="binding site" evidence="9">
    <location>
        <position position="40"/>
    </location>
    <ligand>
        <name>Mg(2+)</name>
        <dbReference type="ChEBI" id="CHEBI:18420"/>
    </ligand>
</feature>
<name>A0A222MZH9_9BACT</name>
<organism evidence="10 11">
    <name type="scientific">Campylobacter avium LMG 24591</name>
    <dbReference type="NCBI Taxonomy" id="522484"/>
    <lineage>
        <taxon>Bacteria</taxon>
        <taxon>Pseudomonadati</taxon>
        <taxon>Campylobacterota</taxon>
        <taxon>Epsilonproteobacteria</taxon>
        <taxon>Campylobacterales</taxon>
        <taxon>Campylobacteraceae</taxon>
        <taxon>Campylobacter</taxon>
    </lineage>
</organism>
<dbReference type="PANTHER" id="PTHR43210:SF2">
    <property type="entry name" value="ATP-DEPENDENT DETHIOBIOTIN SYNTHETASE BIOD 2"/>
    <property type="match status" value="1"/>
</dbReference>
<keyword evidence="6 9" id="KW-0067">ATP-binding</keyword>
<comment type="subunit">
    <text evidence="9">Homodimer.</text>
</comment>
<dbReference type="GO" id="GO:0009102">
    <property type="term" value="P:biotin biosynthetic process"/>
    <property type="evidence" value="ECO:0007669"/>
    <property type="project" value="UniProtKB-UniRule"/>
</dbReference>
<dbReference type="AlphaFoldDB" id="A0A222MZH9"/>
<dbReference type="GO" id="GO:0004141">
    <property type="term" value="F:dethiobiotin synthase activity"/>
    <property type="evidence" value="ECO:0007669"/>
    <property type="project" value="UniProtKB-UniRule"/>
</dbReference>
<keyword evidence="11" id="KW-1185">Reference proteome</keyword>
<dbReference type="EMBL" id="CP022347">
    <property type="protein sequence ID" value="ASQ31255.1"/>
    <property type="molecule type" value="Genomic_DNA"/>
</dbReference>
<comment type="catalytic activity">
    <reaction evidence="9">
        <text>(7R,8S)-7,8-diammoniononanoate + CO2 + ATP = (4R,5S)-dethiobiotin + ADP + phosphate + 3 H(+)</text>
        <dbReference type="Rhea" id="RHEA:15805"/>
        <dbReference type="ChEBI" id="CHEBI:15378"/>
        <dbReference type="ChEBI" id="CHEBI:16526"/>
        <dbReference type="ChEBI" id="CHEBI:30616"/>
        <dbReference type="ChEBI" id="CHEBI:43474"/>
        <dbReference type="ChEBI" id="CHEBI:149469"/>
        <dbReference type="ChEBI" id="CHEBI:149473"/>
        <dbReference type="ChEBI" id="CHEBI:456216"/>
        <dbReference type="EC" id="6.3.3.3"/>
    </reaction>
</comment>
<feature type="binding site" evidence="9">
    <location>
        <position position="40"/>
    </location>
    <ligand>
        <name>ATP</name>
        <dbReference type="ChEBI" id="CHEBI:30616"/>
    </ligand>
</feature>
<evidence type="ECO:0000256" key="4">
    <source>
        <dbReference type="ARBA" id="ARBA00022741"/>
    </source>
</evidence>
<dbReference type="EC" id="6.3.3.3" evidence="9"/>
<dbReference type="Proteomes" id="UP000201169">
    <property type="component" value="Chromosome"/>
</dbReference>
<keyword evidence="3 9" id="KW-0479">Metal-binding</keyword>
<evidence type="ECO:0000256" key="3">
    <source>
        <dbReference type="ARBA" id="ARBA00022723"/>
    </source>
</evidence>
<dbReference type="Gene3D" id="3.40.50.300">
    <property type="entry name" value="P-loop containing nucleotide triphosphate hydrolases"/>
    <property type="match status" value="1"/>
</dbReference>
<accession>A0A222MZH9</accession>
<sequence>MQIYVCGSSTDVGKTHFCAAFCEAFSYEYFKLIQAGENKDSNLVASFAKDVKIYKEGVFLKTPASPHIGKKLEGLNYKAFDIVLPESKNLLIETAGGLFTPLDEEKCMIDYLALNAKPCILVASYYLGCINHIILSIEALRQRQLPLLALVMSGKKDEDIDNFVFKYSGVKIVHLEHFNKENFRQKALALRQDLIRVAKF</sequence>
<dbReference type="GO" id="GO:0000287">
    <property type="term" value="F:magnesium ion binding"/>
    <property type="evidence" value="ECO:0007669"/>
    <property type="project" value="UniProtKB-UniRule"/>
</dbReference>
<comment type="similarity">
    <text evidence="9">Belongs to the dethiobiotin synthetase family.</text>
</comment>
<comment type="function">
    <text evidence="9">Catalyzes a mechanistically unusual reaction, the ATP-dependent insertion of CO2 between the N7 and N8 nitrogen atoms of 7,8-diaminopelargonic acid (DAPA, also called 7,8-diammoniononanoate) to form a ureido ring.</text>
</comment>
<comment type="pathway">
    <text evidence="9">Cofactor biosynthesis; biotin biosynthesis; biotin from 7,8-diaminononanoate: step 1/2.</text>
</comment>
<evidence type="ECO:0000256" key="9">
    <source>
        <dbReference type="HAMAP-Rule" id="MF_00336"/>
    </source>
</evidence>
<keyword evidence="4 9" id="KW-0547">Nucleotide-binding</keyword>
<feature type="binding site" evidence="9">
    <location>
        <position position="93"/>
    </location>
    <ligand>
        <name>Mg(2+)</name>
        <dbReference type="ChEBI" id="CHEBI:18420"/>
    </ligand>
</feature>
<keyword evidence="5 9" id="KW-0093">Biotin biosynthesis</keyword>
<evidence type="ECO:0000256" key="2">
    <source>
        <dbReference type="ARBA" id="ARBA00022598"/>
    </source>
</evidence>
<dbReference type="HAMAP" id="MF_00336">
    <property type="entry name" value="BioD"/>
    <property type="match status" value="1"/>
</dbReference>
<feature type="binding site" evidence="9">
    <location>
        <begin position="93"/>
        <end position="96"/>
    </location>
    <ligand>
        <name>ATP</name>
        <dbReference type="ChEBI" id="CHEBI:30616"/>
    </ligand>
</feature>
<dbReference type="PANTHER" id="PTHR43210">
    <property type="entry name" value="DETHIOBIOTIN SYNTHETASE"/>
    <property type="match status" value="1"/>
</dbReference>
<dbReference type="CDD" id="cd03109">
    <property type="entry name" value="DTBS"/>
    <property type="match status" value="1"/>
</dbReference>
<comment type="catalytic activity">
    <reaction evidence="8">
        <text>(7R,8S)-8-amino-7-(carboxyamino)nonanoate + ATP = (4R,5S)-dethiobiotin + ADP + phosphate + H(+)</text>
        <dbReference type="Rhea" id="RHEA:63684"/>
        <dbReference type="ChEBI" id="CHEBI:15378"/>
        <dbReference type="ChEBI" id="CHEBI:30616"/>
        <dbReference type="ChEBI" id="CHEBI:43474"/>
        <dbReference type="ChEBI" id="CHEBI:149470"/>
        <dbReference type="ChEBI" id="CHEBI:149473"/>
        <dbReference type="ChEBI" id="CHEBI:456216"/>
    </reaction>
</comment>
<dbReference type="SUPFAM" id="SSF52540">
    <property type="entry name" value="P-loop containing nucleoside triphosphate hydrolases"/>
    <property type="match status" value="1"/>
</dbReference>
<dbReference type="InterPro" id="IPR004472">
    <property type="entry name" value="DTB_synth_BioD"/>
</dbReference>